<dbReference type="Gene3D" id="3.30.70.2650">
    <property type="match status" value="1"/>
</dbReference>
<dbReference type="RefSeq" id="WP_089305939.1">
    <property type="nucleotide sequence ID" value="NZ_FZOO01000005.1"/>
</dbReference>
<name>A0A239FT61_9ACTN</name>
<dbReference type="PANTHER" id="PTHR30319:SF1">
    <property type="entry name" value="TRANSCRIPTIONAL REPRESSOR PAAX"/>
    <property type="match status" value="1"/>
</dbReference>
<gene>
    <name evidence="3" type="ORF">SAMN06893096_105241</name>
</gene>
<sequence>MHRRAARLEERLGPRDGLWRMVVYTVPETECPARERVRRALTRHGFGPLGPAAWVSPHRCALDEVRHELAGEPLGRLDRLTARVVGDAVGSDAELAARGWDLPVLAAASPRETDRLGAVLAAPPPDGATALRTHLRGLAAVRRVTAGDPLLPEGLRPAGRPARAGAARGRGRGGRPAARARPGARHRRPGPDRARPAVGAPPADPGRHGHRAV</sequence>
<reference evidence="4" key="1">
    <citation type="submission" date="2017-06" db="EMBL/GenBank/DDBJ databases">
        <authorList>
            <person name="Varghese N."/>
            <person name="Submissions S."/>
        </authorList>
    </citation>
    <scope>NUCLEOTIDE SEQUENCE [LARGE SCALE GENOMIC DNA]</scope>
    <source>
        <strain evidence="4">DSM 46839</strain>
    </source>
</reference>
<dbReference type="OrthoDB" id="2270427at2"/>
<dbReference type="Proteomes" id="UP000198373">
    <property type="component" value="Unassembled WGS sequence"/>
</dbReference>
<evidence type="ECO:0000256" key="1">
    <source>
        <dbReference type="SAM" id="MobiDB-lite"/>
    </source>
</evidence>
<evidence type="ECO:0000259" key="2">
    <source>
        <dbReference type="Pfam" id="PF20803"/>
    </source>
</evidence>
<feature type="region of interest" description="Disordered" evidence="1">
    <location>
        <begin position="149"/>
        <end position="213"/>
    </location>
</feature>
<feature type="compositionally biased region" description="Low complexity" evidence="1">
    <location>
        <begin position="156"/>
        <end position="167"/>
    </location>
</feature>
<evidence type="ECO:0000313" key="4">
    <source>
        <dbReference type="Proteomes" id="UP000198373"/>
    </source>
</evidence>
<dbReference type="EMBL" id="FZOO01000005">
    <property type="protein sequence ID" value="SNS60005.1"/>
    <property type="molecule type" value="Genomic_DNA"/>
</dbReference>
<feature type="domain" description="Transcriptional repressor PaaX-like central Cas2-like" evidence="2">
    <location>
        <begin position="15"/>
        <end position="83"/>
    </location>
</feature>
<proteinExistence type="predicted"/>
<organism evidence="3 4">
    <name type="scientific">Geodermatophilus pulveris</name>
    <dbReference type="NCBI Taxonomy" id="1564159"/>
    <lineage>
        <taxon>Bacteria</taxon>
        <taxon>Bacillati</taxon>
        <taxon>Actinomycetota</taxon>
        <taxon>Actinomycetes</taxon>
        <taxon>Geodermatophilales</taxon>
        <taxon>Geodermatophilaceae</taxon>
        <taxon>Geodermatophilus</taxon>
    </lineage>
</organism>
<dbReference type="AlphaFoldDB" id="A0A239FT61"/>
<keyword evidence="4" id="KW-1185">Reference proteome</keyword>
<dbReference type="GO" id="GO:0006351">
    <property type="term" value="P:DNA-templated transcription"/>
    <property type="evidence" value="ECO:0007669"/>
    <property type="project" value="TreeGrafter"/>
</dbReference>
<dbReference type="Pfam" id="PF20803">
    <property type="entry name" value="PaaX_M"/>
    <property type="match status" value="1"/>
</dbReference>
<accession>A0A239FT61</accession>
<protein>
    <submittedName>
        <fullName evidence="3">PaaX-like protein C-terminal domain-containing protein</fullName>
    </submittedName>
</protein>
<dbReference type="PANTHER" id="PTHR30319">
    <property type="entry name" value="PHENYLACETIC ACID REGULATOR-RELATED TRANSCRIPTIONAL REPRESSOR"/>
    <property type="match status" value="1"/>
</dbReference>
<evidence type="ECO:0000313" key="3">
    <source>
        <dbReference type="EMBL" id="SNS60005.1"/>
    </source>
</evidence>
<dbReference type="InterPro" id="IPR048846">
    <property type="entry name" value="PaaX-like_central"/>
</dbReference>